<evidence type="ECO:0000313" key="1">
    <source>
        <dbReference type="EMBL" id="BAH10041.1"/>
    </source>
</evidence>
<reference evidence="1" key="1">
    <citation type="journal article" date="2005" name="Appl. Microbiol. Biotechnol.">
        <title>Large plasmid pCAR2 and class II transposon Tn4676 are functional mobile genetic elements to distribute the carbazole/dioxin-degradative car gene cluster in different bacteria.</title>
        <authorList>
            <person name="Shintani M."/>
            <person name="Yoshida T."/>
            <person name="Habe H."/>
            <person name="Omori T."/>
            <person name="Nojiri H."/>
        </authorList>
    </citation>
    <scope>NUCLEOTIDE SEQUENCE</scope>
    <source>
        <strain evidence="1">CA10</strain>
        <plasmid evidence="1">pCAR1.2</plasmid>
    </source>
</reference>
<name>B7XGN3_PSEPU</name>
<sequence>MGLLPVGYTEKSMNAILEAARLQGQASVARKAWVTKGETKVHLWELSTGGVIYLKHSRGHGFFPPIMLEEPMEMVVDRFRNKRGHKVFSPSGL</sequence>
<protein>
    <submittedName>
        <fullName evidence="1">Uncharacterized protein</fullName>
    </submittedName>
</protein>
<reference evidence="1" key="5">
    <citation type="journal article" date="2009" name="BMC Genomics">
        <title>High-resolution mapping of plasmid transcriptomes in different host bacteria.</title>
        <authorList>
            <person name="Miyakoshi M."/>
            <person name="Nishida H."/>
            <person name="Shintani M."/>
            <person name="Yamane H."/>
            <person name="Nojiri H."/>
        </authorList>
    </citation>
    <scope>NUCLEOTIDE SEQUENCE</scope>
    <source>
        <strain evidence="1">CA10</strain>
        <plasmid evidence="1">pCAR1.2</plasmid>
    </source>
</reference>
<geneLocation type="plasmid" evidence="1">
    <name>pCAR1.2</name>
</geneLocation>
<reference evidence="1" key="4">
    <citation type="journal article" date="2009" name="Biosci. Biotechnol. Biochem.">
        <title>The complete nucleotide sequence of pCAR2: pCAR2 and pCAR1 were structurally identical IncP-7 carbazole degradative plasmids.</title>
        <authorList>
            <person name="Takahashi Y."/>
            <person name="Shintani M."/>
            <person name="Yamane H."/>
            <person name="Nojiri H."/>
        </authorList>
    </citation>
    <scope>NUCLEOTIDE SEQUENCE</scope>
    <source>
        <strain evidence="1">CA10</strain>
        <plasmid evidence="1">pCAR1.2</plasmid>
    </source>
</reference>
<keyword evidence="1" id="KW-0614">Plasmid</keyword>
<dbReference type="EMBL" id="AB474758">
    <property type="protein sequence ID" value="BAH10041.1"/>
    <property type="molecule type" value="Genomic_DNA"/>
</dbReference>
<dbReference type="AlphaFoldDB" id="B7XGN3"/>
<organism evidence="1">
    <name type="scientific">Pseudomonas putida</name>
    <name type="common">Arthrobacter siderocapsulatus</name>
    <dbReference type="NCBI Taxonomy" id="303"/>
    <lineage>
        <taxon>Bacteria</taxon>
        <taxon>Pseudomonadati</taxon>
        <taxon>Pseudomonadota</taxon>
        <taxon>Gammaproteobacteria</taxon>
        <taxon>Pseudomonadales</taxon>
        <taxon>Pseudomonadaceae</taxon>
        <taxon>Pseudomonas</taxon>
    </lineage>
</organism>
<reference evidence="1" key="7">
    <citation type="journal article" date="2010" name="J. Bacteriol.">
        <title>Pmr, a histone-like protein H1 (H-NS) family protein encoded by the IncP-7 plasmid pCAR1, is a key global regulator that alters host function.</title>
        <authorList>
            <person name="Yun C.S."/>
            <person name="Suzuki C."/>
            <person name="Naito K."/>
            <person name="Takeda T."/>
            <person name="Takahashi Y."/>
            <person name="Sai F."/>
            <person name="Terabayashi T."/>
            <person name="Miyakoshi M."/>
            <person name="Shintani M."/>
            <person name="Nishida H."/>
            <person name="Yamane H."/>
            <person name="Nojiri H."/>
        </authorList>
    </citation>
    <scope>NUCLEOTIDE SEQUENCE</scope>
    <source>
        <strain evidence="1">CA10</strain>
        <plasmid evidence="1">pCAR1.2</plasmid>
    </source>
</reference>
<accession>B7XGN3</accession>
<reference evidence="1" key="2">
    <citation type="journal article" date="2005" name="Biotechnol. Lett.">
        <title>Recipient range of IncP-7 conjugative plasmid pCAR2 from Pseudomonas putida HS01 is broader than from other Pseudomonas strains.</title>
        <authorList>
            <person name="Shintani M."/>
            <person name="Habe H."/>
            <person name="Tsuda M."/>
            <person name="Omori T."/>
            <person name="Yamane H."/>
            <person name="Nojiri H."/>
        </authorList>
    </citation>
    <scope>NUCLEOTIDE SEQUENCE</scope>
    <source>
        <strain evidence="1">CA10</strain>
        <plasmid evidence="1">pCAR1.2</plasmid>
    </source>
</reference>
<proteinExistence type="predicted"/>
<reference evidence="1" key="3">
    <citation type="journal article" date="2009" name="Appl. Environ. Microbiol.">
        <title>Carbazole-degradative IncP-7 plasmid pCAR1.2 is structurally unstable in Pseudomonas fluorescens Pf0-1, which accumulates catechol, the intermediate of the carbazole degradation pathway.</title>
        <authorList>
            <person name="Takahashi Y."/>
            <person name="Shintani M."/>
            <person name="Li L."/>
            <person name="Yamane H."/>
            <person name="Nojiri H."/>
        </authorList>
    </citation>
    <scope>NUCLEOTIDE SEQUENCE</scope>
    <source>
        <strain evidence="1">CA10</strain>
        <plasmid evidence="1">pCAR1.2</plasmid>
    </source>
</reference>
<reference evidence="1" key="6">
    <citation type="journal article" date="2010" name="Environ. Microbiol.">
        <title>Response of the Pseudomonas host chromosomal transcriptome to carriage of the IncP-7 plasmid pCAR1.</title>
        <authorList>
            <person name="Shintani M."/>
            <person name="Takahashi Y."/>
            <person name="Tokumaru H."/>
            <person name="Kadota K."/>
            <person name="Hara H."/>
            <person name="Miyakoshi M."/>
            <person name="Naito K."/>
            <person name="Yamane H."/>
            <person name="Nishida H."/>
            <person name="Nojiri H."/>
        </authorList>
    </citation>
    <scope>NUCLEOTIDE SEQUENCE</scope>
    <source>
        <strain evidence="1">CA10</strain>
        <plasmid evidence="1">pCAR1.2</plasmid>
    </source>
</reference>